<dbReference type="InterPro" id="IPR037235">
    <property type="entry name" value="TRCF-like_C_D7"/>
</dbReference>
<comment type="function">
    <text evidence="13">Couples transcription and DNA repair by recognizing RNA polymerase (RNAP) stalled at DNA lesions. Mediates ATP-dependent release of RNAP and its truncated transcript from the DNA, and recruitment of nucleotide excision repair machinery to the damaged site.</text>
</comment>
<dbReference type="NCBIfam" id="NF007966">
    <property type="entry name" value="PRK10689.1"/>
    <property type="match status" value="1"/>
</dbReference>
<evidence type="ECO:0000256" key="2">
    <source>
        <dbReference type="ARBA" id="ARBA00022490"/>
    </source>
</evidence>
<organism evidence="16 17">
    <name type="scientific">Brumicola blandensis</name>
    <dbReference type="NCBI Taxonomy" id="3075611"/>
    <lineage>
        <taxon>Bacteria</taxon>
        <taxon>Pseudomonadati</taxon>
        <taxon>Pseudomonadota</taxon>
        <taxon>Gammaproteobacteria</taxon>
        <taxon>Alteromonadales</taxon>
        <taxon>Alteromonadaceae</taxon>
        <taxon>Brumicola</taxon>
    </lineage>
</organism>
<dbReference type="InterPro" id="IPR036101">
    <property type="entry name" value="CarD-like/TRCF_RID_sf"/>
</dbReference>
<dbReference type="EMBL" id="JAVRIE010000001">
    <property type="protein sequence ID" value="MDT0581309.1"/>
    <property type="molecule type" value="Genomic_DNA"/>
</dbReference>
<evidence type="ECO:0000256" key="11">
    <source>
        <dbReference type="ARBA" id="ARBA00061399"/>
    </source>
</evidence>
<dbReference type="GO" id="GO:0003684">
    <property type="term" value="F:damaged DNA binding"/>
    <property type="evidence" value="ECO:0007669"/>
    <property type="project" value="InterPro"/>
</dbReference>
<evidence type="ECO:0000256" key="4">
    <source>
        <dbReference type="ARBA" id="ARBA00022763"/>
    </source>
</evidence>
<dbReference type="PANTHER" id="PTHR47964:SF1">
    <property type="entry name" value="ATP-DEPENDENT DNA HELICASE HOMOLOG RECG, CHLOROPLASTIC"/>
    <property type="match status" value="1"/>
</dbReference>
<dbReference type="SUPFAM" id="SSF143517">
    <property type="entry name" value="TRCF domain-like"/>
    <property type="match status" value="1"/>
</dbReference>
<evidence type="ECO:0000259" key="14">
    <source>
        <dbReference type="PROSITE" id="PS51192"/>
    </source>
</evidence>
<dbReference type="PROSITE" id="PS51194">
    <property type="entry name" value="HELICASE_CTER"/>
    <property type="match status" value="1"/>
</dbReference>
<evidence type="ECO:0000256" key="12">
    <source>
        <dbReference type="ARBA" id="ARBA00070128"/>
    </source>
</evidence>
<dbReference type="RefSeq" id="WP_311360118.1">
    <property type="nucleotide sequence ID" value="NZ_JAVRIE010000001.1"/>
</dbReference>
<evidence type="ECO:0000256" key="6">
    <source>
        <dbReference type="ARBA" id="ARBA00022806"/>
    </source>
</evidence>
<dbReference type="CDD" id="cd17991">
    <property type="entry name" value="DEXHc_TRCF"/>
    <property type="match status" value="1"/>
</dbReference>
<dbReference type="NCBIfam" id="TIGR00580">
    <property type="entry name" value="mfd"/>
    <property type="match status" value="1"/>
</dbReference>
<dbReference type="Pfam" id="PF17757">
    <property type="entry name" value="UvrB_inter"/>
    <property type="match status" value="1"/>
</dbReference>
<reference evidence="16 17" key="1">
    <citation type="submission" date="2023-09" db="EMBL/GenBank/DDBJ databases">
        <authorList>
            <person name="Rey-Velasco X."/>
        </authorList>
    </citation>
    <scope>NUCLEOTIDE SEQUENCE [LARGE SCALE GENOMIC DNA]</scope>
    <source>
        <strain evidence="16 17">W409</strain>
    </source>
</reference>
<dbReference type="Pfam" id="PF00271">
    <property type="entry name" value="Helicase_C"/>
    <property type="match status" value="1"/>
</dbReference>
<dbReference type="InterPro" id="IPR014001">
    <property type="entry name" value="Helicase_ATP-bd"/>
</dbReference>
<dbReference type="GO" id="GO:0016787">
    <property type="term" value="F:hydrolase activity"/>
    <property type="evidence" value="ECO:0007669"/>
    <property type="project" value="UniProtKB-KW"/>
</dbReference>
<sequence>MSNLFNIPLPKTKSASGSQASARIIDHIQWGELQGASSALSIANAGKSHSGPLIVITEDSPKAIKLEKELAFFLRADDIHVQLFPDWETLPYDGFSPHQDIVSQRLETLYLLNKKQAGIFIVPMNTLLQRLAPVDYVGQHLLYLKVGETIDTDDFKRKLEKSGYLHVSQVMSHSEFSVRGSIIDLFPMGSDHPFRIDLFDDEIDSIRLFDPESQRSLDETDAIRLLPAREFPTDKPAITGFRERYLEKFERSNTADKESIFYQVSKGTMPSGIEYYLPLFFDKTASLFDYLNDDSLLICMGDMQAASDRFSKDLNNRYEQYRYNLARPLLAPIDLFLDTHELLNSLKQWPRAFIVPETLPKKAGKYNFSCHPVTNIGIDLTATNPYQAIQAEVKKALEKKTKVIFIAESQGRKENLIDILNKAKIKPSNSPTLEDALTHTSQHIFICVGMVENSFAFEDGKQSFLFVTETQLLGHKVSRRKLKDKRKVSDEASIVRNLAELTEGQPVVHIDHGVGRFLGMQTLDAGGVTTEYLTIEYAKGAKLYVPVSSLHLISRYSGGDPDHAPIHLLGNDTWSKAKRKAAEKVRDVAAQLLDVYAKRAAKPGYAYPIEWQEYQTFEDSFPFEETVDQKTAINAVLQDMGSPNAMDRLVCGDVGFGKTEVAMRAAYIAASSGKQVAILVPTTLLAQQHYENFKDRFAQWPFKIEVISRFGSAKEQKVVIEELANGQADIVVGTHKLLQDDVKFKDLGLVIIDEEHRFGVRQKEKFKALRADVDILTLTATPIPRTLNMAMSGMRDLSIIATPPAKRLAIKTFVQVRQEDIVREAVMREILRGGQVYFLHNEVKTIEKTAREIEEIIPEARIAIAHGQMRERELENVMNDFYHQRYNVLVCTTIVETGIDVPTANTIIMDRADHLGLAQLHQLRGRVGRSHHQAYAYLLTPHPRRMTKDASKRLDAIASLEDLGAGFALATHDLEIRGAGELLGDDQSGQINSVGFSLYMEMLEQAVQALKDGKEPSLDDVLSAQTEVDLRIPALLPDDYIGDVNTRLSLYKKLANCKSQLEIDEYQIELIDRFGLLPDSAKNLVRQSSLKLIAEKLGIQKIEISQTGGSIEFEQNTKIDPGYLIQLIQKYPSQYKFDGPQKLRFVKKLDSAQQKLDHVTELLEKFVKECHAS</sequence>
<dbReference type="GO" id="GO:0005737">
    <property type="term" value="C:cytoplasm"/>
    <property type="evidence" value="ECO:0007669"/>
    <property type="project" value="UniProtKB-SubCell"/>
</dbReference>
<proteinExistence type="inferred from homology"/>
<dbReference type="GO" id="GO:0000716">
    <property type="term" value="P:transcription-coupled nucleotide-excision repair, DNA damage recognition"/>
    <property type="evidence" value="ECO:0007669"/>
    <property type="project" value="UniProtKB-UniRule"/>
</dbReference>
<dbReference type="HAMAP" id="MF_00969">
    <property type="entry name" value="TRCF"/>
    <property type="match status" value="1"/>
</dbReference>
<dbReference type="InterPro" id="IPR047112">
    <property type="entry name" value="RecG/Mfd"/>
</dbReference>
<keyword evidence="17" id="KW-1185">Reference proteome</keyword>
<dbReference type="FunFam" id="3.40.50.300:FF:000546">
    <property type="entry name" value="Transcription-repair-coupling factor"/>
    <property type="match status" value="1"/>
</dbReference>
<feature type="domain" description="Helicase ATP-binding" evidence="14">
    <location>
        <begin position="639"/>
        <end position="800"/>
    </location>
</feature>
<evidence type="ECO:0000259" key="15">
    <source>
        <dbReference type="PROSITE" id="PS51194"/>
    </source>
</evidence>
<keyword evidence="8 13" id="KW-0238">DNA-binding</keyword>
<dbReference type="InterPro" id="IPR001650">
    <property type="entry name" value="Helicase_C-like"/>
</dbReference>
<dbReference type="Gene3D" id="3.90.1150.50">
    <property type="entry name" value="Transcription-repair-coupling factor, D7 domain"/>
    <property type="match status" value="1"/>
</dbReference>
<comment type="subcellular location">
    <subcellularLocation>
        <location evidence="1 13">Cytoplasm</location>
    </subcellularLocation>
</comment>
<dbReference type="InterPro" id="IPR041471">
    <property type="entry name" value="UvrB_inter"/>
</dbReference>
<dbReference type="SMART" id="SM00487">
    <property type="entry name" value="DEXDc"/>
    <property type="match status" value="1"/>
</dbReference>
<dbReference type="AlphaFoldDB" id="A0AAW8QYT3"/>
<dbReference type="Gene3D" id="3.30.2060.10">
    <property type="entry name" value="Penicillin-binding protein 1b domain"/>
    <property type="match status" value="1"/>
</dbReference>
<keyword evidence="5 13" id="KW-0378">Hydrolase</keyword>
<gene>
    <name evidence="13 16" type="primary">mfd</name>
    <name evidence="16" type="ORF">RM544_02055</name>
</gene>
<evidence type="ECO:0000256" key="8">
    <source>
        <dbReference type="ARBA" id="ARBA00023125"/>
    </source>
</evidence>
<keyword evidence="2 13" id="KW-0963">Cytoplasm</keyword>
<dbReference type="GO" id="GO:0003678">
    <property type="term" value="F:DNA helicase activity"/>
    <property type="evidence" value="ECO:0007669"/>
    <property type="project" value="TreeGrafter"/>
</dbReference>
<dbReference type="Pfam" id="PF00270">
    <property type="entry name" value="DEAD"/>
    <property type="match status" value="1"/>
</dbReference>
<evidence type="ECO:0000313" key="17">
    <source>
        <dbReference type="Proteomes" id="UP001249020"/>
    </source>
</evidence>
<dbReference type="InterPro" id="IPR048635">
    <property type="entry name" value="MFD_D3"/>
</dbReference>
<dbReference type="SUPFAM" id="SSF141259">
    <property type="entry name" value="CarD-like"/>
    <property type="match status" value="1"/>
</dbReference>
<dbReference type="Gene3D" id="3.40.50.300">
    <property type="entry name" value="P-loop containing nucleotide triphosphate hydrolases"/>
    <property type="match status" value="2"/>
</dbReference>
<comment type="similarity">
    <text evidence="10 13">In the N-terminal section; belongs to the UvrB family.</text>
</comment>
<dbReference type="Pfam" id="PF03461">
    <property type="entry name" value="TRCF"/>
    <property type="match status" value="1"/>
</dbReference>
<keyword evidence="9 13" id="KW-0234">DNA repair</keyword>
<dbReference type="GO" id="GO:0006355">
    <property type="term" value="P:regulation of DNA-templated transcription"/>
    <property type="evidence" value="ECO:0007669"/>
    <property type="project" value="UniProtKB-UniRule"/>
</dbReference>
<evidence type="ECO:0000256" key="5">
    <source>
        <dbReference type="ARBA" id="ARBA00022801"/>
    </source>
</evidence>
<dbReference type="InterPro" id="IPR004576">
    <property type="entry name" value="Mfd"/>
</dbReference>
<dbReference type="PANTHER" id="PTHR47964">
    <property type="entry name" value="ATP-DEPENDENT DNA HELICASE HOMOLOG RECG, CHLOROPLASTIC"/>
    <property type="match status" value="1"/>
</dbReference>
<dbReference type="FunFam" id="3.40.50.300:FF:000300">
    <property type="entry name" value="Transcription-repair-coupling factor"/>
    <property type="match status" value="1"/>
</dbReference>
<dbReference type="EC" id="3.6.4.-" evidence="13"/>
<evidence type="ECO:0000256" key="7">
    <source>
        <dbReference type="ARBA" id="ARBA00022840"/>
    </source>
</evidence>
<keyword evidence="3 13" id="KW-0547">Nucleotide-binding</keyword>
<dbReference type="Gene3D" id="3.40.50.11140">
    <property type="match status" value="1"/>
</dbReference>
<dbReference type="PROSITE" id="PS51192">
    <property type="entry name" value="HELICASE_ATP_BIND_1"/>
    <property type="match status" value="1"/>
</dbReference>
<name>A0AAW8QYT3_9ALTE</name>
<dbReference type="GO" id="GO:0005524">
    <property type="term" value="F:ATP binding"/>
    <property type="evidence" value="ECO:0007669"/>
    <property type="project" value="UniProtKB-UniRule"/>
</dbReference>
<evidence type="ECO:0000256" key="13">
    <source>
        <dbReference type="HAMAP-Rule" id="MF_00969"/>
    </source>
</evidence>
<dbReference type="Gene3D" id="2.40.10.170">
    <property type="match status" value="1"/>
</dbReference>
<dbReference type="InterPro" id="IPR005118">
    <property type="entry name" value="TRCF_C"/>
</dbReference>
<evidence type="ECO:0000256" key="3">
    <source>
        <dbReference type="ARBA" id="ARBA00022741"/>
    </source>
</evidence>
<comment type="caution">
    <text evidence="16">The sequence shown here is derived from an EMBL/GenBank/DDBJ whole genome shotgun (WGS) entry which is preliminary data.</text>
</comment>
<evidence type="ECO:0000256" key="1">
    <source>
        <dbReference type="ARBA" id="ARBA00004496"/>
    </source>
</evidence>
<keyword evidence="6" id="KW-0347">Helicase</keyword>
<feature type="domain" description="Helicase C-terminal" evidence="15">
    <location>
        <begin position="809"/>
        <end position="975"/>
    </location>
</feature>
<dbReference type="InterPro" id="IPR027417">
    <property type="entry name" value="P-loop_NTPase"/>
</dbReference>
<accession>A0AAW8QYT3</accession>
<dbReference type="Gene3D" id="3.40.50.11180">
    <property type="match status" value="1"/>
</dbReference>
<dbReference type="Proteomes" id="UP001249020">
    <property type="component" value="Unassembled WGS sequence"/>
</dbReference>
<dbReference type="SUPFAM" id="SSF52540">
    <property type="entry name" value="P-loop containing nucleoside triphosphate hydrolases"/>
    <property type="match status" value="4"/>
</dbReference>
<dbReference type="InterPro" id="IPR003711">
    <property type="entry name" value="CarD-like/TRCF_RID"/>
</dbReference>
<dbReference type="InterPro" id="IPR011545">
    <property type="entry name" value="DEAD/DEAH_box_helicase_dom"/>
</dbReference>
<dbReference type="SMART" id="SM00490">
    <property type="entry name" value="HELICc"/>
    <property type="match status" value="1"/>
</dbReference>
<comment type="similarity">
    <text evidence="11 13">In the C-terminal section; belongs to the helicase family. RecG subfamily.</text>
</comment>
<protein>
    <recommendedName>
        <fullName evidence="12 13">Transcription-repair-coupling factor</fullName>
        <shortName evidence="13">TRCF</shortName>
        <ecNumber evidence="13">3.6.4.-</ecNumber>
    </recommendedName>
</protein>
<evidence type="ECO:0000256" key="9">
    <source>
        <dbReference type="ARBA" id="ARBA00023204"/>
    </source>
</evidence>
<keyword evidence="7 13" id="KW-0067">ATP-binding</keyword>
<evidence type="ECO:0000256" key="10">
    <source>
        <dbReference type="ARBA" id="ARBA00061104"/>
    </source>
</evidence>
<dbReference type="SMART" id="SM01058">
    <property type="entry name" value="CarD_TRCF"/>
    <property type="match status" value="1"/>
</dbReference>
<dbReference type="Pfam" id="PF02559">
    <property type="entry name" value="CarD_TRCF_RID"/>
    <property type="match status" value="1"/>
</dbReference>
<dbReference type="Pfam" id="PF21132">
    <property type="entry name" value="MFD_D3"/>
    <property type="match status" value="1"/>
</dbReference>
<evidence type="ECO:0000313" key="16">
    <source>
        <dbReference type="EMBL" id="MDT0581309.1"/>
    </source>
</evidence>
<keyword evidence="4 13" id="KW-0227">DNA damage</keyword>
<dbReference type="SMART" id="SM00982">
    <property type="entry name" value="TRCF"/>
    <property type="match status" value="1"/>
</dbReference>